<dbReference type="EMBL" id="VIWP01000001">
    <property type="protein sequence ID" value="TWF58403.1"/>
    <property type="molecule type" value="Genomic_DNA"/>
</dbReference>
<keyword evidence="2" id="KW-0560">Oxidoreductase</keyword>
<evidence type="ECO:0000259" key="3">
    <source>
        <dbReference type="SMART" id="SM00903"/>
    </source>
</evidence>
<dbReference type="SMART" id="SM00903">
    <property type="entry name" value="Flavin_Reduct"/>
    <property type="match status" value="1"/>
</dbReference>
<accession>A0A561R714</accession>
<comment type="similarity">
    <text evidence="1">Belongs to the non-flavoprotein flavin reductase family.</text>
</comment>
<dbReference type="InterPro" id="IPR012349">
    <property type="entry name" value="Split_barrel_FMN-bd"/>
</dbReference>
<evidence type="ECO:0000256" key="1">
    <source>
        <dbReference type="ARBA" id="ARBA00008898"/>
    </source>
</evidence>
<protein>
    <submittedName>
        <fullName evidence="4">Flavin reductase (DIM6/NTAB) family NADH-FMN oxidoreductase RutF</fullName>
    </submittedName>
</protein>
<dbReference type="GO" id="GO:0010181">
    <property type="term" value="F:FMN binding"/>
    <property type="evidence" value="ECO:0007669"/>
    <property type="project" value="InterPro"/>
</dbReference>
<dbReference type="GO" id="GO:0042602">
    <property type="term" value="F:riboflavin reductase (NADPH) activity"/>
    <property type="evidence" value="ECO:0007669"/>
    <property type="project" value="TreeGrafter"/>
</dbReference>
<evidence type="ECO:0000256" key="2">
    <source>
        <dbReference type="ARBA" id="ARBA00023002"/>
    </source>
</evidence>
<proteinExistence type="inferred from homology"/>
<evidence type="ECO:0000313" key="5">
    <source>
        <dbReference type="Proteomes" id="UP000320653"/>
    </source>
</evidence>
<dbReference type="PANTHER" id="PTHR30466:SF11">
    <property type="entry name" value="FLAVIN-DEPENDENT MONOOXYGENASE, REDUCTASE SUBUNIT HSAB"/>
    <property type="match status" value="1"/>
</dbReference>
<organism evidence="4 5">
    <name type="scientific">Neorhizobium alkalisoli</name>
    <dbReference type="NCBI Taxonomy" id="528178"/>
    <lineage>
        <taxon>Bacteria</taxon>
        <taxon>Pseudomonadati</taxon>
        <taxon>Pseudomonadota</taxon>
        <taxon>Alphaproteobacteria</taxon>
        <taxon>Hyphomicrobiales</taxon>
        <taxon>Rhizobiaceae</taxon>
        <taxon>Rhizobium/Agrobacterium group</taxon>
        <taxon>Neorhizobium</taxon>
    </lineage>
</organism>
<dbReference type="Proteomes" id="UP000320653">
    <property type="component" value="Unassembled WGS sequence"/>
</dbReference>
<dbReference type="PANTHER" id="PTHR30466">
    <property type="entry name" value="FLAVIN REDUCTASE"/>
    <property type="match status" value="1"/>
</dbReference>
<evidence type="ECO:0000313" key="4">
    <source>
        <dbReference type="EMBL" id="TWF58403.1"/>
    </source>
</evidence>
<reference evidence="4 5" key="1">
    <citation type="submission" date="2019-06" db="EMBL/GenBank/DDBJ databases">
        <title>Sorghum-associated microbial communities from plants grown in Nebraska, USA.</title>
        <authorList>
            <person name="Schachtman D."/>
        </authorList>
    </citation>
    <scope>NUCLEOTIDE SEQUENCE [LARGE SCALE GENOMIC DNA]</scope>
    <source>
        <strain evidence="4 5">1225</strain>
    </source>
</reference>
<dbReference type="Gene3D" id="2.30.110.10">
    <property type="entry name" value="Electron Transport, Fmn-binding Protein, Chain A"/>
    <property type="match status" value="1"/>
</dbReference>
<gene>
    <name evidence="4" type="ORF">FHW37_101207</name>
</gene>
<keyword evidence="5" id="KW-1185">Reference proteome</keyword>
<name>A0A561R714_9HYPH</name>
<feature type="domain" description="Flavin reductase like" evidence="3">
    <location>
        <begin position="15"/>
        <end position="160"/>
    </location>
</feature>
<comment type="caution">
    <text evidence="4">The sequence shown here is derived from an EMBL/GenBank/DDBJ whole genome shotgun (WGS) entry which is preliminary data.</text>
</comment>
<dbReference type="RefSeq" id="WP_186458102.1">
    <property type="nucleotide sequence ID" value="NZ_VIWP01000001.1"/>
</dbReference>
<dbReference type="InterPro" id="IPR002563">
    <property type="entry name" value="Flavin_Rdtase-like_dom"/>
</dbReference>
<dbReference type="Pfam" id="PF01613">
    <property type="entry name" value="Flavin_Reduct"/>
    <property type="match status" value="1"/>
</dbReference>
<dbReference type="InterPro" id="IPR050268">
    <property type="entry name" value="NADH-dep_flavin_reductase"/>
</dbReference>
<dbReference type="SUPFAM" id="SSF50475">
    <property type="entry name" value="FMN-binding split barrel"/>
    <property type="match status" value="1"/>
</dbReference>
<sequence>MDMELSAKDFWKAIGARAIGATIVTAADENGPAGFVALSATHFSASPPTMTVAIGENTSALKPILETGMFAINFLSAEGRAIYERFSSRDAPKGAERFAGFDWSAGAEGLPIFKATTAVIECRLEDHIKRGDTYLLFGRITGLHHDQDAKPLISFAGKLM</sequence>
<dbReference type="AlphaFoldDB" id="A0A561R714"/>